<organism evidence="2 3">
    <name type="scientific">Colletotrichum sojae</name>
    <dbReference type="NCBI Taxonomy" id="2175907"/>
    <lineage>
        <taxon>Eukaryota</taxon>
        <taxon>Fungi</taxon>
        <taxon>Dikarya</taxon>
        <taxon>Ascomycota</taxon>
        <taxon>Pezizomycotina</taxon>
        <taxon>Sordariomycetes</taxon>
        <taxon>Hypocreomycetidae</taxon>
        <taxon>Glomerellales</taxon>
        <taxon>Glomerellaceae</taxon>
        <taxon>Colletotrichum</taxon>
        <taxon>Colletotrichum orchidearum species complex</taxon>
    </lineage>
</organism>
<feature type="compositionally biased region" description="Basic residues" evidence="1">
    <location>
        <begin position="1"/>
        <end position="10"/>
    </location>
</feature>
<dbReference type="Proteomes" id="UP000652219">
    <property type="component" value="Unassembled WGS sequence"/>
</dbReference>
<proteinExistence type="predicted"/>
<reference evidence="2 3" key="1">
    <citation type="journal article" date="2020" name="Phytopathology">
        <title>Genome Sequence Resources of Colletotrichum truncatum, C. plurivorum, C. musicola, and C. sojae: Four Species Pathogenic to Soybean (Glycine max).</title>
        <authorList>
            <person name="Rogerio F."/>
            <person name="Boufleur T.R."/>
            <person name="Ciampi-Guillardi M."/>
            <person name="Sukno S.A."/>
            <person name="Thon M.R."/>
            <person name="Massola Junior N.S."/>
            <person name="Baroncelli R."/>
        </authorList>
    </citation>
    <scope>NUCLEOTIDE SEQUENCE [LARGE SCALE GENOMIC DNA]</scope>
    <source>
        <strain evidence="2 3">LFN0009</strain>
    </source>
</reference>
<protein>
    <submittedName>
        <fullName evidence="2">Uncharacterized protein</fullName>
    </submittedName>
</protein>
<name>A0A8H6N5K2_9PEZI</name>
<accession>A0A8H6N5K2</accession>
<feature type="compositionally biased region" description="Basic and acidic residues" evidence="1">
    <location>
        <begin position="17"/>
        <end position="35"/>
    </location>
</feature>
<dbReference type="AlphaFoldDB" id="A0A8H6N5K2"/>
<dbReference type="EMBL" id="WIGN01000005">
    <property type="protein sequence ID" value="KAF6820458.1"/>
    <property type="molecule type" value="Genomic_DNA"/>
</dbReference>
<keyword evidence="3" id="KW-1185">Reference proteome</keyword>
<gene>
    <name evidence="2" type="ORF">CSOJ01_00714</name>
</gene>
<evidence type="ECO:0000256" key="1">
    <source>
        <dbReference type="SAM" id="MobiDB-lite"/>
    </source>
</evidence>
<comment type="caution">
    <text evidence="2">The sequence shown here is derived from an EMBL/GenBank/DDBJ whole genome shotgun (WGS) entry which is preliminary data.</text>
</comment>
<evidence type="ECO:0000313" key="3">
    <source>
        <dbReference type="Proteomes" id="UP000652219"/>
    </source>
</evidence>
<evidence type="ECO:0000313" key="2">
    <source>
        <dbReference type="EMBL" id="KAF6820458.1"/>
    </source>
</evidence>
<sequence>MTSSPPHRHLQNTPIAREADHRSPKKRPEDEVDRPRAMLHAPCSLFLAPVLSPQRRQRRCGCYAVHQRPGKSQSLPRALLTL</sequence>
<feature type="region of interest" description="Disordered" evidence="1">
    <location>
        <begin position="1"/>
        <end position="35"/>
    </location>
</feature>